<dbReference type="Proteomes" id="UP000612585">
    <property type="component" value="Unassembled WGS sequence"/>
</dbReference>
<sequence length="302" mass="30410">MRVLLVSAPLIGHVFPLVPLGRALVAAGHEVCVATGGDGMAVTKAGLTAVDLVVYESLAVAGALAAATLGVPAVLHENMLFDGPTLVRVTSSRLGKALRRHGLDALPADAATISIAPPSVLPDRPGRPMRPEPYATGDLDLPTTARPRVVVTRSTVGASGGGLMPLVARAAAGIDAEFVFLNPDRRTRIPANGRAVASAPMPALLETSAAVIHHGGAGTAIAALCAGVPQLVVNGTGDRRHNASLIAARGAGLAVDEPDIDADLIRRLLTDPAVAGAAGEVRAEVAAMPSPATLVPVLAALL</sequence>
<dbReference type="SUPFAM" id="SSF53756">
    <property type="entry name" value="UDP-Glycosyltransferase/glycogen phosphorylase"/>
    <property type="match status" value="1"/>
</dbReference>
<proteinExistence type="predicted"/>
<organism evidence="2 3">
    <name type="scientific">Virgisporangium aurantiacum</name>
    <dbReference type="NCBI Taxonomy" id="175570"/>
    <lineage>
        <taxon>Bacteria</taxon>
        <taxon>Bacillati</taxon>
        <taxon>Actinomycetota</taxon>
        <taxon>Actinomycetes</taxon>
        <taxon>Micromonosporales</taxon>
        <taxon>Micromonosporaceae</taxon>
        <taxon>Virgisporangium</taxon>
    </lineage>
</organism>
<name>A0A8J3ZGD8_9ACTN</name>
<keyword evidence="2" id="KW-0808">Transferase</keyword>
<evidence type="ECO:0000259" key="1">
    <source>
        <dbReference type="Pfam" id="PF06722"/>
    </source>
</evidence>
<dbReference type="EMBL" id="BOPG01000065">
    <property type="protein sequence ID" value="GIJ61380.1"/>
    <property type="molecule type" value="Genomic_DNA"/>
</dbReference>
<protein>
    <submittedName>
        <fullName evidence="2">Glycosyl transferase</fullName>
    </submittedName>
</protein>
<keyword evidence="3" id="KW-1185">Reference proteome</keyword>
<dbReference type="RefSeq" id="WP_204006253.1">
    <property type="nucleotide sequence ID" value="NZ_BOPG01000065.1"/>
</dbReference>
<evidence type="ECO:0000313" key="2">
    <source>
        <dbReference type="EMBL" id="GIJ61380.1"/>
    </source>
</evidence>
<dbReference type="CDD" id="cd03784">
    <property type="entry name" value="GT1_Gtf-like"/>
    <property type="match status" value="1"/>
</dbReference>
<dbReference type="InterPro" id="IPR010610">
    <property type="entry name" value="EryCIII-like_C"/>
</dbReference>
<dbReference type="GO" id="GO:0008194">
    <property type="term" value="F:UDP-glycosyltransferase activity"/>
    <property type="evidence" value="ECO:0007669"/>
    <property type="project" value="InterPro"/>
</dbReference>
<feature type="domain" description="Erythromycin biosynthesis protein CIII-like C-terminal" evidence="1">
    <location>
        <begin position="171"/>
        <end position="301"/>
    </location>
</feature>
<dbReference type="PANTHER" id="PTHR48050">
    <property type="entry name" value="STEROL 3-BETA-GLUCOSYLTRANSFERASE"/>
    <property type="match status" value="1"/>
</dbReference>
<evidence type="ECO:0000313" key="3">
    <source>
        <dbReference type="Proteomes" id="UP000612585"/>
    </source>
</evidence>
<comment type="caution">
    <text evidence="2">The sequence shown here is derived from an EMBL/GenBank/DDBJ whole genome shotgun (WGS) entry which is preliminary data.</text>
</comment>
<dbReference type="GO" id="GO:0016758">
    <property type="term" value="F:hexosyltransferase activity"/>
    <property type="evidence" value="ECO:0007669"/>
    <property type="project" value="UniProtKB-ARBA"/>
</dbReference>
<dbReference type="Gene3D" id="3.40.50.2000">
    <property type="entry name" value="Glycogen Phosphorylase B"/>
    <property type="match status" value="3"/>
</dbReference>
<gene>
    <name evidence="2" type="ORF">Vau01_088960</name>
</gene>
<dbReference type="Pfam" id="PF06722">
    <property type="entry name" value="EryCIII-like_C"/>
    <property type="match status" value="1"/>
</dbReference>
<dbReference type="InterPro" id="IPR050426">
    <property type="entry name" value="Glycosyltransferase_28"/>
</dbReference>
<dbReference type="GO" id="GO:0017000">
    <property type="term" value="P:antibiotic biosynthetic process"/>
    <property type="evidence" value="ECO:0007669"/>
    <property type="project" value="UniProtKB-ARBA"/>
</dbReference>
<reference evidence="2" key="1">
    <citation type="submission" date="2021-01" db="EMBL/GenBank/DDBJ databases">
        <title>Whole genome shotgun sequence of Virgisporangium aurantiacum NBRC 16421.</title>
        <authorList>
            <person name="Komaki H."/>
            <person name="Tamura T."/>
        </authorList>
    </citation>
    <scope>NUCLEOTIDE SEQUENCE</scope>
    <source>
        <strain evidence="2">NBRC 16421</strain>
    </source>
</reference>
<dbReference type="InterPro" id="IPR002213">
    <property type="entry name" value="UDP_glucos_trans"/>
</dbReference>
<dbReference type="PANTHER" id="PTHR48050:SF13">
    <property type="entry name" value="STEROL 3-BETA-GLUCOSYLTRANSFERASE UGT80A2"/>
    <property type="match status" value="1"/>
</dbReference>
<dbReference type="AlphaFoldDB" id="A0A8J3ZGD8"/>
<accession>A0A8J3ZGD8</accession>